<feature type="region of interest" description="Disordered" evidence="15">
    <location>
        <begin position="453"/>
        <end position="475"/>
    </location>
</feature>
<keyword evidence="4" id="KW-0493">Microtubule</keyword>
<dbReference type="GO" id="GO:0051231">
    <property type="term" value="P:spindle elongation"/>
    <property type="evidence" value="ECO:0007669"/>
    <property type="project" value="TreeGrafter"/>
</dbReference>
<evidence type="ECO:0000256" key="15">
    <source>
        <dbReference type="SAM" id="MobiDB-lite"/>
    </source>
</evidence>
<keyword evidence="5" id="KW-0677">Repeat</keyword>
<feature type="domain" description="Kinesin motor" evidence="16">
    <location>
        <begin position="5"/>
        <end position="338"/>
    </location>
</feature>
<evidence type="ECO:0000256" key="6">
    <source>
        <dbReference type="ARBA" id="ARBA00022741"/>
    </source>
</evidence>
<evidence type="ECO:0000256" key="1">
    <source>
        <dbReference type="ARBA" id="ARBA00004245"/>
    </source>
</evidence>
<dbReference type="GO" id="GO:0007052">
    <property type="term" value="P:mitotic spindle organization"/>
    <property type="evidence" value="ECO:0007669"/>
    <property type="project" value="TreeGrafter"/>
</dbReference>
<evidence type="ECO:0000256" key="2">
    <source>
        <dbReference type="ARBA" id="ARBA00022490"/>
    </source>
</evidence>
<evidence type="ECO:0000259" key="16">
    <source>
        <dbReference type="PROSITE" id="PS50067"/>
    </source>
</evidence>
<dbReference type="GO" id="GO:0003777">
    <property type="term" value="F:microtubule motor activity"/>
    <property type="evidence" value="ECO:0007669"/>
    <property type="project" value="InterPro"/>
</dbReference>
<dbReference type="InterPro" id="IPR019821">
    <property type="entry name" value="Kinesin_motor_CS"/>
</dbReference>
<feature type="coiled-coil region" evidence="14">
    <location>
        <begin position="344"/>
        <end position="411"/>
    </location>
</feature>
<dbReference type="SUPFAM" id="SSF52540">
    <property type="entry name" value="P-loop containing nucleoside triphosphate hydrolases"/>
    <property type="match status" value="1"/>
</dbReference>
<keyword evidence="9 13" id="KW-0505">Motor protein</keyword>
<evidence type="ECO:0000256" key="9">
    <source>
        <dbReference type="ARBA" id="ARBA00023175"/>
    </source>
</evidence>
<dbReference type="GO" id="GO:0007018">
    <property type="term" value="P:microtubule-based movement"/>
    <property type="evidence" value="ECO:0007669"/>
    <property type="project" value="InterPro"/>
</dbReference>
<feature type="repeat" description="WD" evidence="12">
    <location>
        <begin position="1205"/>
        <end position="1237"/>
    </location>
</feature>
<dbReference type="InterPro" id="IPR036322">
    <property type="entry name" value="WD40_repeat_dom_sf"/>
</dbReference>
<dbReference type="PANTHER" id="PTHR47969">
    <property type="entry name" value="CHROMOSOME-ASSOCIATED KINESIN KIF4A-RELATED"/>
    <property type="match status" value="1"/>
</dbReference>
<dbReference type="Pfam" id="PF00400">
    <property type="entry name" value="WD40"/>
    <property type="match status" value="6"/>
</dbReference>
<reference evidence="17 18" key="1">
    <citation type="journal article" date="2013" name="Curr. Biol.">
        <title>Shared signatures of parasitism and phylogenomics unite Cryptomycota and microsporidia.</title>
        <authorList>
            <person name="James T.Y."/>
            <person name="Pelin A."/>
            <person name="Bonen L."/>
            <person name="Ahrendt S."/>
            <person name="Sain D."/>
            <person name="Corradi N."/>
            <person name="Stajich J.E."/>
        </authorList>
    </citation>
    <scope>NUCLEOTIDE SEQUENCE [LARGE SCALE GENOMIC DNA]</scope>
    <source>
        <strain evidence="17 18">CSF55</strain>
    </source>
</reference>
<evidence type="ECO:0000256" key="7">
    <source>
        <dbReference type="ARBA" id="ARBA00022840"/>
    </source>
</evidence>
<dbReference type="InterPro" id="IPR027640">
    <property type="entry name" value="Kinesin-like_fam"/>
</dbReference>
<dbReference type="CDD" id="cd00200">
    <property type="entry name" value="WD40"/>
    <property type="match status" value="1"/>
</dbReference>
<dbReference type="STRING" id="988480.A0A075AN80"/>
<keyword evidence="10" id="KW-0206">Cytoskeleton</keyword>
<dbReference type="InterPro" id="IPR020472">
    <property type="entry name" value="WD40_PAC1"/>
</dbReference>
<dbReference type="OrthoDB" id="3176171at2759"/>
<name>A0A075AN80_ROZAC</name>
<dbReference type="GO" id="GO:0005874">
    <property type="term" value="C:microtubule"/>
    <property type="evidence" value="ECO:0007669"/>
    <property type="project" value="UniProtKB-KW"/>
</dbReference>
<evidence type="ECO:0000256" key="12">
    <source>
        <dbReference type="PROSITE-ProRule" id="PRU00221"/>
    </source>
</evidence>
<keyword evidence="7 13" id="KW-0067">ATP-binding</keyword>
<evidence type="ECO:0000256" key="4">
    <source>
        <dbReference type="ARBA" id="ARBA00022701"/>
    </source>
</evidence>
<keyword evidence="8 14" id="KW-0175">Coiled coil</keyword>
<keyword evidence="2" id="KW-0963">Cytoplasm</keyword>
<dbReference type="PRINTS" id="PR00320">
    <property type="entry name" value="GPROTEINBRPT"/>
</dbReference>
<evidence type="ECO:0000256" key="8">
    <source>
        <dbReference type="ARBA" id="ARBA00023054"/>
    </source>
</evidence>
<dbReference type="SUPFAM" id="SSF50978">
    <property type="entry name" value="WD40 repeat-like"/>
    <property type="match status" value="1"/>
</dbReference>
<dbReference type="InterPro" id="IPR019775">
    <property type="entry name" value="WD40_repeat_CS"/>
</dbReference>
<feature type="repeat" description="WD" evidence="12">
    <location>
        <begin position="1122"/>
        <end position="1163"/>
    </location>
</feature>
<dbReference type="InterPro" id="IPR036961">
    <property type="entry name" value="Kinesin_motor_dom_sf"/>
</dbReference>
<comment type="subcellular location">
    <subcellularLocation>
        <location evidence="1">Cytoplasm</location>
        <location evidence="1">Cytoskeleton</location>
    </subcellularLocation>
</comment>
<gene>
    <name evidence="17" type="ORF">O9G_000915</name>
</gene>
<dbReference type="PROSITE" id="PS50294">
    <property type="entry name" value="WD_REPEATS_REGION"/>
    <property type="match status" value="3"/>
</dbReference>
<keyword evidence="6 13" id="KW-0547">Nucleotide-binding</keyword>
<evidence type="ECO:0000256" key="11">
    <source>
        <dbReference type="ARBA" id="ARBA00034704"/>
    </source>
</evidence>
<dbReference type="Proteomes" id="UP000030755">
    <property type="component" value="Unassembled WGS sequence"/>
</dbReference>
<feature type="repeat" description="WD" evidence="12">
    <location>
        <begin position="1042"/>
        <end position="1082"/>
    </location>
</feature>
<dbReference type="PROSITE" id="PS00411">
    <property type="entry name" value="KINESIN_MOTOR_1"/>
    <property type="match status" value="1"/>
</dbReference>
<dbReference type="Gene3D" id="3.40.850.10">
    <property type="entry name" value="Kinesin motor domain"/>
    <property type="match status" value="1"/>
</dbReference>
<dbReference type="InterPro" id="IPR001752">
    <property type="entry name" value="Kinesin_motor_dom"/>
</dbReference>
<dbReference type="GO" id="GO:0005875">
    <property type="term" value="C:microtubule associated complex"/>
    <property type="evidence" value="ECO:0007669"/>
    <property type="project" value="TreeGrafter"/>
</dbReference>
<evidence type="ECO:0000256" key="10">
    <source>
        <dbReference type="ARBA" id="ARBA00023212"/>
    </source>
</evidence>
<feature type="coiled-coil region" evidence="14">
    <location>
        <begin position="622"/>
        <end position="709"/>
    </location>
</feature>
<evidence type="ECO:0000256" key="14">
    <source>
        <dbReference type="SAM" id="Coils"/>
    </source>
</evidence>
<evidence type="ECO:0000313" key="18">
    <source>
        <dbReference type="Proteomes" id="UP000030755"/>
    </source>
</evidence>
<dbReference type="PROSITE" id="PS50082">
    <property type="entry name" value="WD_REPEATS_2"/>
    <property type="match status" value="5"/>
</dbReference>
<proteinExistence type="inferred from homology"/>
<evidence type="ECO:0000256" key="3">
    <source>
        <dbReference type="ARBA" id="ARBA00022574"/>
    </source>
</evidence>
<accession>A0A075AN80</accession>
<dbReference type="GO" id="GO:0005524">
    <property type="term" value="F:ATP binding"/>
    <property type="evidence" value="ECO:0007669"/>
    <property type="project" value="UniProtKB-UniRule"/>
</dbReference>
<dbReference type="Pfam" id="PF00225">
    <property type="entry name" value="Kinesin"/>
    <property type="match status" value="1"/>
</dbReference>
<dbReference type="Gene3D" id="2.130.10.10">
    <property type="entry name" value="YVTN repeat-like/Quinoprotein amine dehydrogenase"/>
    <property type="match status" value="2"/>
</dbReference>
<dbReference type="CDD" id="cd01372">
    <property type="entry name" value="KISc_KIF4"/>
    <property type="match status" value="1"/>
</dbReference>
<dbReference type="PANTHER" id="PTHR47969:SF15">
    <property type="entry name" value="CHROMOSOME-ASSOCIATED KINESIN KIF4A-RELATED"/>
    <property type="match status" value="1"/>
</dbReference>
<feature type="repeat" description="WD" evidence="12">
    <location>
        <begin position="1164"/>
        <end position="1203"/>
    </location>
</feature>
<protein>
    <submittedName>
        <fullName evidence="17">Kinesin, motor region domain-containing protein</fullName>
    </submittedName>
</protein>
<dbReference type="SMART" id="SM00129">
    <property type="entry name" value="KISc"/>
    <property type="match status" value="1"/>
</dbReference>
<dbReference type="EMBL" id="KE561265">
    <property type="protein sequence ID" value="EPZ31270.1"/>
    <property type="molecule type" value="Genomic_DNA"/>
</dbReference>
<organism evidence="17 18">
    <name type="scientific">Rozella allomycis (strain CSF55)</name>
    <dbReference type="NCBI Taxonomy" id="988480"/>
    <lineage>
        <taxon>Eukaryota</taxon>
        <taxon>Fungi</taxon>
        <taxon>Fungi incertae sedis</taxon>
        <taxon>Cryptomycota</taxon>
        <taxon>Cryptomycota incertae sedis</taxon>
        <taxon>Rozella</taxon>
    </lineage>
</organism>
<dbReference type="InterPro" id="IPR015943">
    <property type="entry name" value="WD40/YVTN_repeat-like_dom_sf"/>
</dbReference>
<feature type="binding site" evidence="13">
    <location>
        <begin position="85"/>
        <end position="92"/>
    </location>
    <ligand>
        <name>ATP</name>
        <dbReference type="ChEBI" id="CHEBI:30616"/>
    </ligand>
</feature>
<dbReference type="HOGENOM" id="CLU_250634_0_0_1"/>
<evidence type="ECO:0000256" key="5">
    <source>
        <dbReference type="ARBA" id="ARBA00022737"/>
    </source>
</evidence>
<dbReference type="InterPro" id="IPR001680">
    <property type="entry name" value="WD40_rpt"/>
</dbReference>
<dbReference type="PRINTS" id="PR00380">
    <property type="entry name" value="KINESINHEAVY"/>
</dbReference>
<sequence>MESTSVKVALRIRPLSTSERLSDCSECIFVHPDEANQVVLGQNRSFTFDRVFPSESDQRYVYEGVVEAMVKKFCEGYNVTIMAYGQTCSGKSYTMGTSLDGNEDEDAGSQGMELRLWRDRVGVISRAIDTLFGIVGDKEHEMRVTFVELYNEDIVDLFSQKSKSIQIREDVNGSIVLVGVTEENVRNASEVIELMRRGLLNRSTGSTDMNLVSSRSHAIFSVCLRQMRDGVSVISKMNFVDLAGSERLKRTNATGDRARESISINSGLLALGNVISALGDESRRGGHVPYRDSKLTRLLQDSLGGNSQTLMMACVSPADSNFMETLNTLKYANRARNIKNKAMINEEKSEIEQLKMQIRMLKNEAGRERNVEIEKEIKEMKLALIEKDERLKRVLEELKKVEIEKECLKLVHKGEDVEEMIKKIKVHVEPMINDYIKEIQELKFMQSNVKSASSRDMQSISSTSRDIRSSGDSPINGSGELLLQNSLINKSLTLNKSESFSGDLISSFERINLNEQENKERLERVENDINLKERLVEKLKLDQEEYEKIIIENTRKMNDLMQVREGDDFNDKYNDKASLYSLSTNSNLNNPVNRNFKSNSSNALVELKKKHQQDLLIAMKKTKANEQLIESMKNSIQNLKSEKIKLMNKIKQENNKFKLIEQNKEMEIKRLKRKEAKQNSEIKKYFRNLEIKNNLLERKNEQVLNFKNKLKLMLNSKKRIRKNNFKLEDFEDLGGERVKRVESDIERVERVEGDNKRVERIIGDIERDKLTSVSGRDKLTSERDKPTLKQYPLPMSLSSTNLSLADLLINNLIRELDECVKIKQQDQLMNEMIRFRERLVSERNKLLDKIYNGKKDLNLEKDLEKDLEILNSQISFLTNEKIKEIQNEICLNSNYSSFDDSLSNLINILKSLSVKEADEIFRFIIEEIVNLKISEKTLEMTIKSLKEAIKGSEVGISGEGEGELGEGREGVSEGREGIEVDATVSGRLSSEGVSGSVSQEVTREPLLHDYSTTVESLNKKVKKPSIKTSSIDPSKWDCKSILKGHIGQVYSLFYNNDNKLYSTSQDSSLNIWDLDSGNLLNSISFKEGPIKCLKIINNLLIIGHQSFIKLFDLSSLKLIKQLSLHSNDIECFSLNNNNSILFSGSSDSTISILDLNSFNCLNTLSNHKSSVFSLQSHNSYLFSASRDHSVKLYNLNSFEYISTLYPPHYDAVQSLCISQNYLYSGSRDYSLKVWDLNHINNAIDNNSVAVNSPIKDSKSFTFDDAIPKSTSNQITSNPLLIPIKQTIYSAHKDWIKTIIPFHKQNHIVSASRDGIIKLWDTTNQSTLVHEQPLHSASINDLCLLNSTLVASCSSDRTIKIWKPNQFQSLFIVVFLSFFVVKELFTEEMETRSLQRALEKSSLQSISTLHDCCNKLQQLGLTDSQDERIDKPEFVSRYNDHARILINPNDNLAKIIVFINEHCQ</sequence>
<keyword evidence="3 12" id="KW-0853">WD repeat</keyword>
<dbReference type="GO" id="GO:0008017">
    <property type="term" value="F:microtubule binding"/>
    <property type="evidence" value="ECO:0007669"/>
    <property type="project" value="InterPro"/>
</dbReference>
<dbReference type="FunFam" id="3.40.850.10:FF:000019">
    <property type="entry name" value="Kinesin-like protein KIN-5D"/>
    <property type="match status" value="1"/>
</dbReference>
<evidence type="ECO:0000256" key="13">
    <source>
        <dbReference type="PROSITE-ProRule" id="PRU00283"/>
    </source>
</evidence>
<keyword evidence="18" id="KW-1185">Reference proteome</keyword>
<comment type="similarity">
    <text evidence="11">Belongs to the TRAFAC class myosin-kinesin ATPase superfamily. Kinesin family. KIN-5/BimC subfamily.</text>
</comment>
<dbReference type="InterPro" id="IPR027417">
    <property type="entry name" value="P-loop_NTPase"/>
</dbReference>
<feature type="coiled-coil region" evidence="14">
    <location>
        <begin position="508"/>
        <end position="549"/>
    </location>
</feature>
<feature type="repeat" description="WD" evidence="12">
    <location>
        <begin position="1288"/>
        <end position="1329"/>
    </location>
</feature>
<dbReference type="PROSITE" id="PS00678">
    <property type="entry name" value="WD_REPEATS_1"/>
    <property type="match status" value="2"/>
</dbReference>
<dbReference type="PROSITE" id="PS50067">
    <property type="entry name" value="KINESIN_MOTOR_2"/>
    <property type="match status" value="1"/>
</dbReference>
<evidence type="ECO:0000313" key="17">
    <source>
        <dbReference type="EMBL" id="EPZ31270.1"/>
    </source>
</evidence>
<dbReference type="SMART" id="SM00320">
    <property type="entry name" value="WD40"/>
    <property type="match status" value="7"/>
</dbReference>